<dbReference type="Gene3D" id="3.40.630.30">
    <property type="match status" value="2"/>
</dbReference>
<feature type="domain" description="N-acetyltransferase" evidence="3">
    <location>
        <begin position="159"/>
        <end position="283"/>
    </location>
</feature>
<evidence type="ECO:0000256" key="2">
    <source>
        <dbReference type="ARBA" id="ARBA00023315"/>
    </source>
</evidence>
<dbReference type="PANTHER" id="PTHR43420:SF44">
    <property type="entry name" value="ACETYLTRANSFERASE YPEA"/>
    <property type="match status" value="1"/>
</dbReference>
<feature type="domain" description="N-acetyltransferase" evidence="3">
    <location>
        <begin position="2"/>
        <end position="152"/>
    </location>
</feature>
<proteinExistence type="predicted"/>
<dbReference type="GO" id="GO:0005840">
    <property type="term" value="C:ribosome"/>
    <property type="evidence" value="ECO:0007669"/>
    <property type="project" value="UniProtKB-KW"/>
</dbReference>
<keyword evidence="2" id="KW-0012">Acyltransferase</keyword>
<dbReference type="GO" id="GO:0016747">
    <property type="term" value="F:acyltransferase activity, transferring groups other than amino-acyl groups"/>
    <property type="evidence" value="ECO:0007669"/>
    <property type="project" value="InterPro"/>
</dbReference>
<dbReference type="Pfam" id="PF13673">
    <property type="entry name" value="Acetyltransf_10"/>
    <property type="match status" value="1"/>
</dbReference>
<dbReference type="InterPro" id="IPR050680">
    <property type="entry name" value="YpeA/RimI_acetyltransf"/>
</dbReference>
<accession>A0A1M5ZPM9</accession>
<dbReference type="EMBL" id="FQXU01000010">
    <property type="protein sequence ID" value="SHI26172.1"/>
    <property type="molecule type" value="Genomic_DNA"/>
</dbReference>
<evidence type="ECO:0000313" key="5">
    <source>
        <dbReference type="Proteomes" id="UP000184241"/>
    </source>
</evidence>
<keyword evidence="4" id="KW-0689">Ribosomal protein</keyword>
<name>A0A1M5ZPM9_9CLOT</name>
<evidence type="ECO:0000313" key="4">
    <source>
        <dbReference type="EMBL" id="SHI26172.1"/>
    </source>
</evidence>
<protein>
    <submittedName>
        <fullName evidence="4">Ribosomal protein S18 acetylase RimI</fullName>
    </submittedName>
</protein>
<keyword evidence="4" id="KW-0687">Ribonucleoprotein</keyword>
<dbReference type="SUPFAM" id="SSF55729">
    <property type="entry name" value="Acyl-CoA N-acyltransferases (Nat)"/>
    <property type="match status" value="2"/>
</dbReference>
<dbReference type="PANTHER" id="PTHR43420">
    <property type="entry name" value="ACETYLTRANSFERASE"/>
    <property type="match status" value="1"/>
</dbReference>
<dbReference type="InterPro" id="IPR000182">
    <property type="entry name" value="GNAT_dom"/>
</dbReference>
<organism evidence="4 5">
    <name type="scientific">Clostridium intestinale DSM 6191</name>
    <dbReference type="NCBI Taxonomy" id="1121320"/>
    <lineage>
        <taxon>Bacteria</taxon>
        <taxon>Bacillati</taxon>
        <taxon>Bacillota</taxon>
        <taxon>Clostridia</taxon>
        <taxon>Eubacteriales</taxon>
        <taxon>Clostridiaceae</taxon>
        <taxon>Clostridium</taxon>
    </lineage>
</organism>
<evidence type="ECO:0000256" key="1">
    <source>
        <dbReference type="ARBA" id="ARBA00022679"/>
    </source>
</evidence>
<dbReference type="InterPro" id="IPR016181">
    <property type="entry name" value="Acyl_CoA_acyltransferase"/>
</dbReference>
<sequence length="283" mass="32958">MINYIKCTDIDKQTIYKTFIKGFSDYIIKFEIKEDDFFHKFFEVEGNSLDNSYIAIKDGIGVGIILGGIKSYEGIKTLRCGALAVDNSYRGQGISEELFKLHLEDGRKNGCRQLFLEVIKGNDRAINFYKKQGYESIYNISYFSLENSQEIKNYLLKDIHIKIIAIEEYEKYFSNKENLHIPWQNDIDYIKASKDYSYYGAYDEKQIIGCISINDKGRIGNLHVNKAYRLKGIASNLLTEATKNLNLDNINIGFTNNSSLERFLRKLKFNKQNIEQYEMYKLL</sequence>
<evidence type="ECO:0000259" key="3">
    <source>
        <dbReference type="PROSITE" id="PS51186"/>
    </source>
</evidence>
<dbReference type="Pfam" id="PF00583">
    <property type="entry name" value="Acetyltransf_1"/>
    <property type="match status" value="1"/>
</dbReference>
<keyword evidence="1" id="KW-0808">Transferase</keyword>
<dbReference type="Proteomes" id="UP000184241">
    <property type="component" value="Unassembled WGS sequence"/>
</dbReference>
<dbReference type="AlphaFoldDB" id="A0A1M5ZPM9"/>
<dbReference type="CDD" id="cd04301">
    <property type="entry name" value="NAT_SF"/>
    <property type="match status" value="2"/>
</dbReference>
<dbReference type="RefSeq" id="WP_073021070.1">
    <property type="nucleotide sequence ID" value="NZ_FQXU01000010.1"/>
</dbReference>
<dbReference type="PROSITE" id="PS51186">
    <property type="entry name" value="GNAT"/>
    <property type="match status" value="2"/>
</dbReference>
<gene>
    <name evidence="4" type="ORF">SAMN02745941_03210</name>
</gene>
<reference evidence="4 5" key="1">
    <citation type="submission" date="2016-11" db="EMBL/GenBank/DDBJ databases">
        <authorList>
            <person name="Jaros S."/>
            <person name="Januszkiewicz K."/>
            <person name="Wedrychowicz H."/>
        </authorList>
    </citation>
    <scope>NUCLEOTIDE SEQUENCE [LARGE SCALE GENOMIC DNA]</scope>
    <source>
        <strain evidence="4 5">DSM 6191</strain>
    </source>
</reference>